<organism evidence="4 5">
    <name type="scientific">Fretibacterium fastidiosum</name>
    <dbReference type="NCBI Taxonomy" id="651822"/>
    <lineage>
        <taxon>Bacteria</taxon>
        <taxon>Thermotogati</taxon>
        <taxon>Synergistota</taxon>
        <taxon>Synergistia</taxon>
        <taxon>Synergistales</taxon>
        <taxon>Aminobacteriaceae</taxon>
        <taxon>Fretibacterium</taxon>
    </lineage>
</organism>
<evidence type="ECO:0000313" key="5">
    <source>
        <dbReference type="Proteomes" id="UP000008957"/>
    </source>
</evidence>
<evidence type="ECO:0000259" key="2">
    <source>
        <dbReference type="Pfam" id="PF13556"/>
    </source>
</evidence>
<dbReference type="EMBL" id="FP929056">
    <property type="protein sequence ID" value="CBL28089.1"/>
    <property type="molecule type" value="Genomic_DNA"/>
</dbReference>
<dbReference type="KEGG" id="sbr:SY1_07670"/>
<dbReference type="Pfam" id="PF17853">
    <property type="entry name" value="GGDEF_2"/>
    <property type="match status" value="1"/>
</dbReference>
<evidence type="ECO:0000313" key="4">
    <source>
        <dbReference type="EMBL" id="CBL28089.1"/>
    </source>
</evidence>
<accession>A0AB94IWJ0</accession>
<dbReference type="InterPro" id="IPR042070">
    <property type="entry name" value="PucR_C-HTH_sf"/>
</dbReference>
<dbReference type="InterPro" id="IPR051448">
    <property type="entry name" value="CdaR-like_regulators"/>
</dbReference>
<reference evidence="4 5" key="2">
    <citation type="submission" date="2010-03" db="EMBL/GenBank/DDBJ databases">
        <authorList>
            <person name="Pajon A."/>
        </authorList>
    </citation>
    <scope>NUCLEOTIDE SEQUENCE [LARGE SCALE GENOMIC DNA]</scope>
    <source>
        <strain evidence="4 5">SGP1</strain>
    </source>
</reference>
<dbReference type="AlphaFoldDB" id="A0AB94IWJ0"/>
<dbReference type="Proteomes" id="UP000008957">
    <property type="component" value="Chromosome"/>
</dbReference>
<sequence>MKRSLSDFVPLLLKDEGLPEIIDEIRAELSFGVAWRELDTGNVLCRGNPAFEERMLSFPLREIVRIYVSHEVEVSGNAIGLLVLDLPKGLPGPLPERLEDCLSVLRLFYGQRLAESRLKTRYRNEFVQDLIYGRIYHEEEIRNRARTFHWKLDGGIVCLVISPELTETTGAVLDEALLSGFNLIQSRVLAFFPKSVYARLPDSLVVVLTLALPEERGRETRLRDFRAALREVMENALHDARDRCRIRFFASVGSWREKPILAYQSYQEARQALMILRGGMSRQDFVFWEQLGGTRMIAMLADMEPAREFCRQTLAPLLRESRGGEELIHTLLRVEECGGDLRQAAKSLSLHYNTLRYRLRRIQEILDLSPHDGERRFNLSLALRLHRVLSKNRTA</sequence>
<evidence type="ECO:0008006" key="6">
    <source>
        <dbReference type="Google" id="ProtNLM"/>
    </source>
</evidence>
<dbReference type="RefSeq" id="WP_015556236.1">
    <property type="nucleotide sequence ID" value="NC_021038.1"/>
</dbReference>
<feature type="domain" description="PucR C-terminal helix-turn-helix" evidence="2">
    <location>
        <begin position="327"/>
        <end position="385"/>
    </location>
</feature>
<comment type="similarity">
    <text evidence="1">Belongs to the CdaR family.</text>
</comment>
<dbReference type="Gene3D" id="1.10.10.2840">
    <property type="entry name" value="PucR C-terminal helix-turn-helix domain"/>
    <property type="match status" value="1"/>
</dbReference>
<evidence type="ECO:0000256" key="1">
    <source>
        <dbReference type="ARBA" id="ARBA00006754"/>
    </source>
</evidence>
<protein>
    <recommendedName>
        <fullName evidence="6">Sugar diacid utilization regulator</fullName>
    </recommendedName>
</protein>
<dbReference type="PANTHER" id="PTHR33744:SF7">
    <property type="entry name" value="PUCR FAMILY TRANSCRIPTIONAL REGULATOR"/>
    <property type="match status" value="1"/>
</dbReference>
<feature type="domain" description="CdaR GGDEF-like" evidence="3">
    <location>
        <begin position="133"/>
        <end position="274"/>
    </location>
</feature>
<reference evidence="5" key="1">
    <citation type="submission" date="2010-03" db="EMBL/GenBank/DDBJ databases">
        <title>The genome sequence of Synergistetes sp. SGP1.</title>
        <authorList>
            <consortium name="metaHIT consortium -- http://www.metahit.eu/"/>
            <person name="Pajon A."/>
            <person name="Turner K."/>
            <person name="Parkhill J."/>
            <person name="Wade W."/>
            <person name="Vartoukian S."/>
        </authorList>
    </citation>
    <scope>NUCLEOTIDE SEQUENCE [LARGE SCALE GENOMIC DNA]</scope>
    <source>
        <strain evidence="5">SGP1</strain>
    </source>
</reference>
<evidence type="ECO:0000259" key="3">
    <source>
        <dbReference type="Pfam" id="PF17853"/>
    </source>
</evidence>
<dbReference type="Pfam" id="PF13556">
    <property type="entry name" value="HTH_30"/>
    <property type="match status" value="1"/>
</dbReference>
<dbReference type="InterPro" id="IPR025736">
    <property type="entry name" value="PucR_C-HTH_dom"/>
</dbReference>
<dbReference type="PANTHER" id="PTHR33744">
    <property type="entry name" value="CARBOHYDRATE DIACID REGULATOR"/>
    <property type="match status" value="1"/>
</dbReference>
<dbReference type="InterPro" id="IPR041522">
    <property type="entry name" value="CdaR_GGDEF"/>
</dbReference>
<gene>
    <name evidence="4" type="ORF">SY1_07670</name>
</gene>
<proteinExistence type="inferred from homology"/>
<keyword evidence="5" id="KW-1185">Reference proteome</keyword>
<name>A0AB94IWJ0_9BACT</name>